<reference evidence="1" key="1">
    <citation type="submission" date="2021-04" db="EMBL/GenBank/DDBJ databases">
        <authorList>
            <person name="Tunstrom K."/>
        </authorList>
    </citation>
    <scope>NUCLEOTIDE SEQUENCE</scope>
</reference>
<dbReference type="PANTHER" id="PTHR21364">
    <property type="entry name" value="GENERAL ODORANT-BINDING PROTEIN 19A"/>
    <property type="match status" value="1"/>
</dbReference>
<accession>A0A8S3X1I7</accession>
<evidence type="ECO:0000313" key="1">
    <source>
        <dbReference type="EMBL" id="CAG4996559.1"/>
    </source>
</evidence>
<proteinExistence type="predicted"/>
<dbReference type="Pfam" id="PF01395">
    <property type="entry name" value="PBP_GOBP"/>
    <property type="match status" value="1"/>
</dbReference>
<organism evidence="1 2">
    <name type="scientific">Parnassius apollo</name>
    <name type="common">Apollo butterfly</name>
    <name type="synonym">Papilio apollo</name>
    <dbReference type="NCBI Taxonomy" id="110799"/>
    <lineage>
        <taxon>Eukaryota</taxon>
        <taxon>Metazoa</taxon>
        <taxon>Ecdysozoa</taxon>
        <taxon>Arthropoda</taxon>
        <taxon>Hexapoda</taxon>
        <taxon>Insecta</taxon>
        <taxon>Pterygota</taxon>
        <taxon>Neoptera</taxon>
        <taxon>Endopterygota</taxon>
        <taxon>Lepidoptera</taxon>
        <taxon>Glossata</taxon>
        <taxon>Ditrysia</taxon>
        <taxon>Papilionoidea</taxon>
        <taxon>Papilionidae</taxon>
        <taxon>Parnassiinae</taxon>
        <taxon>Parnassini</taxon>
        <taxon>Parnassius</taxon>
        <taxon>Parnassius</taxon>
    </lineage>
</organism>
<dbReference type="Proteomes" id="UP000691718">
    <property type="component" value="Unassembled WGS sequence"/>
</dbReference>
<sequence length="92" mass="10377">MKVANSGTTFIKRFLLSKIDDDPILQIKNGKVNYEAAIKQADLLLPEEIKEHAKAALTACRKVPDSYNNICEAAFYMTKCVHRENPAAFFFP</sequence>
<dbReference type="GO" id="GO:0005549">
    <property type="term" value="F:odorant binding"/>
    <property type="evidence" value="ECO:0007669"/>
    <property type="project" value="InterPro"/>
</dbReference>
<dbReference type="InterPro" id="IPR006170">
    <property type="entry name" value="PBP/GOBP"/>
</dbReference>
<dbReference type="GO" id="GO:0035275">
    <property type="term" value="F:dibutyl phthalate binding"/>
    <property type="evidence" value="ECO:0007669"/>
    <property type="project" value="TreeGrafter"/>
</dbReference>
<name>A0A8S3X1I7_PARAO</name>
<dbReference type="EMBL" id="CAJQZP010000929">
    <property type="protein sequence ID" value="CAG4996559.1"/>
    <property type="molecule type" value="Genomic_DNA"/>
</dbReference>
<gene>
    <name evidence="1" type="ORF">PAPOLLO_LOCUS13020</name>
</gene>
<protein>
    <submittedName>
        <fullName evidence="1">(apollo) hypothetical protein</fullName>
    </submittedName>
</protein>
<dbReference type="AlphaFoldDB" id="A0A8S3X1I7"/>
<comment type="caution">
    <text evidence="1">The sequence shown here is derived from an EMBL/GenBank/DDBJ whole genome shotgun (WGS) entry which is preliminary data.</text>
</comment>
<dbReference type="PANTHER" id="PTHR21364:SF2">
    <property type="entry name" value="GENERAL ODORANT-BINDING PROTEIN 19A"/>
    <property type="match status" value="1"/>
</dbReference>
<dbReference type="OrthoDB" id="6610259at2759"/>
<keyword evidence="2" id="KW-1185">Reference proteome</keyword>
<evidence type="ECO:0000313" key="2">
    <source>
        <dbReference type="Proteomes" id="UP000691718"/>
    </source>
</evidence>
<dbReference type="GO" id="GO:0042048">
    <property type="term" value="P:olfactory behavior"/>
    <property type="evidence" value="ECO:0007669"/>
    <property type="project" value="TreeGrafter"/>
</dbReference>
<dbReference type="GO" id="GO:0007608">
    <property type="term" value="P:sensory perception of smell"/>
    <property type="evidence" value="ECO:0007669"/>
    <property type="project" value="TreeGrafter"/>
</dbReference>
<dbReference type="GO" id="GO:0005576">
    <property type="term" value="C:extracellular region"/>
    <property type="evidence" value="ECO:0007669"/>
    <property type="project" value="TreeGrafter"/>
</dbReference>